<keyword evidence="1" id="KW-0812">Transmembrane</keyword>
<dbReference type="RefSeq" id="WP_138142972.1">
    <property type="nucleotide sequence ID" value="NZ_VBUF01000004.1"/>
</dbReference>
<organism evidence="2 3">
    <name type="scientific">Aliarcobacter thereius</name>
    <dbReference type="NCBI Taxonomy" id="544718"/>
    <lineage>
        <taxon>Bacteria</taxon>
        <taxon>Pseudomonadati</taxon>
        <taxon>Campylobacterota</taxon>
        <taxon>Epsilonproteobacteria</taxon>
        <taxon>Campylobacterales</taxon>
        <taxon>Arcobacteraceae</taxon>
        <taxon>Aliarcobacter</taxon>
    </lineage>
</organism>
<dbReference type="Proteomes" id="UP000308001">
    <property type="component" value="Unassembled WGS sequence"/>
</dbReference>
<evidence type="ECO:0000313" key="2">
    <source>
        <dbReference type="EMBL" id="TLS71396.1"/>
    </source>
</evidence>
<feature type="transmembrane region" description="Helical" evidence="1">
    <location>
        <begin position="83"/>
        <end position="107"/>
    </location>
</feature>
<keyword evidence="1" id="KW-1133">Transmembrane helix</keyword>
<keyword evidence="1" id="KW-0472">Membrane</keyword>
<protein>
    <submittedName>
        <fullName evidence="2">Uncharacterized protein</fullName>
    </submittedName>
</protein>
<sequence length="195" mass="23416">MDLEVQTYSRLPSFRGFTLEELSKIEDSSSEFIEFKTGEKFIKNNSFYNLLKYRFNFVIYSLFFSFFLFYSFFIVNYKTDNFILGFGYITLIFILFYIATTVLFLILKYKTVLFDILKFAGLIYVISFIILNYFFEFQYFLSHGTYNLLYVFIINLIYIYIYETLSADFANIKNGKLIFFEKDKIVIAQTDDDEE</sequence>
<reference evidence="2 3" key="1">
    <citation type="submission" date="2019-05" db="EMBL/GenBank/DDBJ databases">
        <title>Arcobacter cibarius and Arcobacter thereius providing challenges in identification an antibiotic susceptibility and Quinolone resistance.</title>
        <authorList>
            <person name="Busch A."/>
            <person name="Hanel I."/>
            <person name="Hotzel H."/>
            <person name="Tomaso H."/>
        </authorList>
    </citation>
    <scope>NUCLEOTIDE SEQUENCE [LARGE SCALE GENOMIC DNA]</scope>
    <source>
        <strain evidence="2 3">17CS1191_2</strain>
    </source>
</reference>
<feature type="transmembrane region" description="Helical" evidence="1">
    <location>
        <begin position="57"/>
        <end position="77"/>
    </location>
</feature>
<gene>
    <name evidence="2" type="ORF">FE246_07225</name>
</gene>
<comment type="caution">
    <text evidence="2">The sequence shown here is derived from an EMBL/GenBank/DDBJ whole genome shotgun (WGS) entry which is preliminary data.</text>
</comment>
<feature type="transmembrane region" description="Helical" evidence="1">
    <location>
        <begin position="119"/>
        <end position="135"/>
    </location>
</feature>
<name>A0A5R9GXG2_9BACT</name>
<evidence type="ECO:0000313" key="3">
    <source>
        <dbReference type="Proteomes" id="UP000308001"/>
    </source>
</evidence>
<dbReference type="AlphaFoldDB" id="A0A5R9GXG2"/>
<dbReference type="EMBL" id="VBUF01000004">
    <property type="protein sequence ID" value="TLS71396.1"/>
    <property type="molecule type" value="Genomic_DNA"/>
</dbReference>
<evidence type="ECO:0000256" key="1">
    <source>
        <dbReference type="SAM" id="Phobius"/>
    </source>
</evidence>
<accession>A0A5R9GXG2</accession>
<proteinExistence type="predicted"/>
<feature type="transmembrane region" description="Helical" evidence="1">
    <location>
        <begin position="147"/>
        <end position="165"/>
    </location>
</feature>